<evidence type="ECO:0000313" key="1">
    <source>
        <dbReference type="EMBL" id="KAJ8433635.1"/>
    </source>
</evidence>
<organism evidence="1 2">
    <name type="scientific">Carnegiea gigantea</name>
    <dbReference type="NCBI Taxonomy" id="171969"/>
    <lineage>
        <taxon>Eukaryota</taxon>
        <taxon>Viridiplantae</taxon>
        <taxon>Streptophyta</taxon>
        <taxon>Embryophyta</taxon>
        <taxon>Tracheophyta</taxon>
        <taxon>Spermatophyta</taxon>
        <taxon>Magnoliopsida</taxon>
        <taxon>eudicotyledons</taxon>
        <taxon>Gunneridae</taxon>
        <taxon>Pentapetalae</taxon>
        <taxon>Caryophyllales</taxon>
        <taxon>Cactineae</taxon>
        <taxon>Cactaceae</taxon>
        <taxon>Cactoideae</taxon>
        <taxon>Echinocereeae</taxon>
        <taxon>Carnegiea</taxon>
    </lineage>
</organism>
<dbReference type="SUPFAM" id="SSF53098">
    <property type="entry name" value="Ribonuclease H-like"/>
    <property type="match status" value="1"/>
</dbReference>
<dbReference type="InterPro" id="IPR036397">
    <property type="entry name" value="RNaseH_sf"/>
</dbReference>
<gene>
    <name evidence="1" type="ORF">Cgig2_026815</name>
</gene>
<evidence type="ECO:0008006" key="3">
    <source>
        <dbReference type="Google" id="ProtNLM"/>
    </source>
</evidence>
<evidence type="ECO:0000313" key="2">
    <source>
        <dbReference type="Proteomes" id="UP001153076"/>
    </source>
</evidence>
<dbReference type="PANTHER" id="PTHR48475:SF2">
    <property type="entry name" value="RIBONUCLEASE H"/>
    <property type="match status" value="1"/>
</dbReference>
<dbReference type="OrthoDB" id="1166700at2759"/>
<dbReference type="GO" id="GO:0003676">
    <property type="term" value="F:nucleic acid binding"/>
    <property type="evidence" value="ECO:0007669"/>
    <property type="project" value="InterPro"/>
</dbReference>
<dbReference type="AlphaFoldDB" id="A0A9Q1QA99"/>
<sequence length="163" mass="18932">MARDLRPYFKSYMTRVLINQPLKKMMWWIIYTDVSFTQNGSRSGPIIISPNGKKHEYAMRFEFSATDNECDYEAVIIELQLARICTLIIELYRGGFTRQLLKGIDKRKVYYIRAKIHKGNYGMHVIGRMMISLGPFIWPPAKGNSYFELLIASEHGLALSLFP</sequence>
<accession>A0A9Q1QA99</accession>
<dbReference type="Proteomes" id="UP001153076">
    <property type="component" value="Unassembled WGS sequence"/>
</dbReference>
<proteinExistence type="predicted"/>
<comment type="caution">
    <text evidence="1">The sequence shown here is derived from an EMBL/GenBank/DDBJ whole genome shotgun (WGS) entry which is preliminary data.</text>
</comment>
<dbReference type="PANTHER" id="PTHR48475">
    <property type="entry name" value="RIBONUCLEASE H"/>
    <property type="match status" value="1"/>
</dbReference>
<reference evidence="1" key="1">
    <citation type="submission" date="2022-04" db="EMBL/GenBank/DDBJ databases">
        <title>Carnegiea gigantea Genome sequencing and assembly v2.</title>
        <authorList>
            <person name="Copetti D."/>
            <person name="Sanderson M.J."/>
            <person name="Burquez A."/>
            <person name="Wojciechowski M.F."/>
        </authorList>
    </citation>
    <scope>NUCLEOTIDE SEQUENCE</scope>
    <source>
        <strain evidence="1">SGP5-SGP5p</strain>
        <tissue evidence="1">Aerial part</tissue>
    </source>
</reference>
<dbReference type="EMBL" id="JAKOGI010000525">
    <property type="protein sequence ID" value="KAJ8433635.1"/>
    <property type="molecule type" value="Genomic_DNA"/>
</dbReference>
<keyword evidence="2" id="KW-1185">Reference proteome</keyword>
<protein>
    <recommendedName>
        <fullName evidence="3">Reverse transcriptase domain-containing protein</fullName>
    </recommendedName>
</protein>
<dbReference type="Gene3D" id="3.30.420.10">
    <property type="entry name" value="Ribonuclease H-like superfamily/Ribonuclease H"/>
    <property type="match status" value="1"/>
</dbReference>
<dbReference type="InterPro" id="IPR012337">
    <property type="entry name" value="RNaseH-like_sf"/>
</dbReference>
<name>A0A9Q1QA99_9CARY</name>